<keyword evidence="2" id="KW-1185">Reference proteome</keyword>
<dbReference type="EMBL" id="JBHUKR010000009">
    <property type="protein sequence ID" value="MFD2418518.1"/>
    <property type="molecule type" value="Genomic_DNA"/>
</dbReference>
<reference evidence="2" key="1">
    <citation type="journal article" date="2019" name="Int. J. Syst. Evol. Microbiol.">
        <title>The Global Catalogue of Microorganisms (GCM) 10K type strain sequencing project: providing services to taxonomists for standard genome sequencing and annotation.</title>
        <authorList>
            <consortium name="The Broad Institute Genomics Platform"/>
            <consortium name="The Broad Institute Genome Sequencing Center for Infectious Disease"/>
            <person name="Wu L."/>
            <person name="Ma J."/>
        </authorList>
    </citation>
    <scope>NUCLEOTIDE SEQUENCE [LARGE SCALE GENOMIC DNA]</scope>
    <source>
        <strain evidence="2">CGMCC 4.7645</strain>
    </source>
</reference>
<comment type="caution">
    <text evidence="1">The sequence shown here is derived from an EMBL/GenBank/DDBJ whole genome shotgun (WGS) entry which is preliminary data.</text>
</comment>
<dbReference type="RefSeq" id="WP_378266539.1">
    <property type="nucleotide sequence ID" value="NZ_JBHUKR010000009.1"/>
</dbReference>
<proteinExistence type="predicted"/>
<evidence type="ECO:0000313" key="2">
    <source>
        <dbReference type="Proteomes" id="UP001597417"/>
    </source>
</evidence>
<accession>A0ABW5FU20</accession>
<gene>
    <name evidence="1" type="ORF">ACFSXZ_19520</name>
</gene>
<evidence type="ECO:0000313" key="1">
    <source>
        <dbReference type="EMBL" id="MFD2418518.1"/>
    </source>
</evidence>
<dbReference type="Proteomes" id="UP001597417">
    <property type="component" value="Unassembled WGS sequence"/>
</dbReference>
<name>A0ABW5FU20_9PSEU</name>
<organism evidence="1 2">
    <name type="scientific">Amycolatopsis pigmentata</name>
    <dbReference type="NCBI Taxonomy" id="450801"/>
    <lineage>
        <taxon>Bacteria</taxon>
        <taxon>Bacillati</taxon>
        <taxon>Actinomycetota</taxon>
        <taxon>Actinomycetes</taxon>
        <taxon>Pseudonocardiales</taxon>
        <taxon>Pseudonocardiaceae</taxon>
        <taxon>Amycolatopsis</taxon>
    </lineage>
</organism>
<protein>
    <submittedName>
        <fullName evidence="1">Uncharacterized protein</fullName>
    </submittedName>
</protein>
<sequence>MSLGPLTLQCGNGTRATLVHPNATGQAATATQVEVAIRRTLSGT</sequence>